<keyword evidence="3" id="KW-1185">Reference proteome</keyword>
<protein>
    <submittedName>
        <fullName evidence="2">Uncharacterized protein</fullName>
    </submittedName>
</protein>
<organism evidence="2 3">
    <name type="scientific">Stylosanthes scabra</name>
    <dbReference type="NCBI Taxonomy" id="79078"/>
    <lineage>
        <taxon>Eukaryota</taxon>
        <taxon>Viridiplantae</taxon>
        <taxon>Streptophyta</taxon>
        <taxon>Embryophyta</taxon>
        <taxon>Tracheophyta</taxon>
        <taxon>Spermatophyta</taxon>
        <taxon>Magnoliopsida</taxon>
        <taxon>eudicotyledons</taxon>
        <taxon>Gunneridae</taxon>
        <taxon>Pentapetalae</taxon>
        <taxon>rosids</taxon>
        <taxon>fabids</taxon>
        <taxon>Fabales</taxon>
        <taxon>Fabaceae</taxon>
        <taxon>Papilionoideae</taxon>
        <taxon>50 kb inversion clade</taxon>
        <taxon>dalbergioids sensu lato</taxon>
        <taxon>Dalbergieae</taxon>
        <taxon>Pterocarpus clade</taxon>
        <taxon>Stylosanthes</taxon>
    </lineage>
</organism>
<feature type="region of interest" description="Disordered" evidence="1">
    <location>
        <begin position="1"/>
        <end position="78"/>
    </location>
</feature>
<evidence type="ECO:0000313" key="3">
    <source>
        <dbReference type="Proteomes" id="UP001341840"/>
    </source>
</evidence>
<name>A0ABU6YHM3_9FABA</name>
<evidence type="ECO:0000313" key="2">
    <source>
        <dbReference type="EMBL" id="MED6208603.1"/>
    </source>
</evidence>
<feature type="compositionally biased region" description="Acidic residues" evidence="1">
    <location>
        <begin position="60"/>
        <end position="78"/>
    </location>
</feature>
<dbReference type="EMBL" id="JASCZI010241951">
    <property type="protein sequence ID" value="MED6208603.1"/>
    <property type="molecule type" value="Genomic_DNA"/>
</dbReference>
<reference evidence="2 3" key="1">
    <citation type="journal article" date="2023" name="Plants (Basel)">
        <title>Bridging the Gap: Combining Genomics and Transcriptomics Approaches to Understand Stylosanthes scabra, an Orphan Legume from the Brazilian Caatinga.</title>
        <authorList>
            <person name="Ferreira-Neto J.R.C."/>
            <person name="da Silva M.D."/>
            <person name="Binneck E."/>
            <person name="de Melo N.F."/>
            <person name="da Silva R.H."/>
            <person name="de Melo A.L.T.M."/>
            <person name="Pandolfi V."/>
            <person name="Bustamante F.O."/>
            <person name="Brasileiro-Vidal A.C."/>
            <person name="Benko-Iseppon A.M."/>
        </authorList>
    </citation>
    <scope>NUCLEOTIDE SEQUENCE [LARGE SCALE GENOMIC DNA]</scope>
    <source>
        <tissue evidence="2">Leaves</tissue>
    </source>
</reference>
<sequence length="78" mass="8516">MPSPAARTNIPTSSNVSSPEPSRKELMRALRHRVSSPEVSEHQRQAASDEEQSAGTRADTEDEDDSDEGDSDEDSSEE</sequence>
<accession>A0ABU6YHM3</accession>
<gene>
    <name evidence="2" type="ORF">PIB30_046864</name>
</gene>
<evidence type="ECO:0000256" key="1">
    <source>
        <dbReference type="SAM" id="MobiDB-lite"/>
    </source>
</evidence>
<comment type="caution">
    <text evidence="2">The sequence shown here is derived from an EMBL/GenBank/DDBJ whole genome shotgun (WGS) entry which is preliminary data.</text>
</comment>
<feature type="compositionally biased region" description="Polar residues" evidence="1">
    <location>
        <begin position="9"/>
        <end position="20"/>
    </location>
</feature>
<proteinExistence type="predicted"/>
<dbReference type="Proteomes" id="UP001341840">
    <property type="component" value="Unassembled WGS sequence"/>
</dbReference>